<keyword evidence="2" id="KW-1185">Reference proteome</keyword>
<reference evidence="1 2" key="1">
    <citation type="journal article" date="2013" name="Genome Announc.">
        <title>Draft Genome Sequence of the Cellulolytic, Mesophilic, Anaerobic Bacterium Clostridium termitidis Strain CT1112 (DSM 5398).</title>
        <authorList>
            <person name="Lal S."/>
            <person name="Ramachandran U."/>
            <person name="Zhang X."/>
            <person name="Munir R."/>
            <person name="Sparling R."/>
            <person name="Levin D.B."/>
        </authorList>
    </citation>
    <scope>NUCLEOTIDE SEQUENCE [LARGE SCALE GENOMIC DNA]</scope>
    <source>
        <strain evidence="1 2">CT1112</strain>
    </source>
</reference>
<accession>S0FSQ3</accession>
<gene>
    <name evidence="1" type="ORF">CTER_1908</name>
</gene>
<evidence type="ECO:0000313" key="1">
    <source>
        <dbReference type="EMBL" id="EMS72209.1"/>
    </source>
</evidence>
<dbReference type="PATRIC" id="fig|1195236.3.peg.2227"/>
<organism evidence="1 2">
    <name type="scientific">Ruminiclostridium cellobioparum subsp. termitidis CT1112</name>
    <dbReference type="NCBI Taxonomy" id="1195236"/>
    <lineage>
        <taxon>Bacteria</taxon>
        <taxon>Bacillati</taxon>
        <taxon>Bacillota</taxon>
        <taxon>Clostridia</taxon>
        <taxon>Eubacteriales</taxon>
        <taxon>Oscillospiraceae</taxon>
        <taxon>Ruminiclostridium</taxon>
    </lineage>
</organism>
<comment type="caution">
    <text evidence="1">The sequence shown here is derived from an EMBL/GenBank/DDBJ whole genome shotgun (WGS) entry which is preliminary data.</text>
</comment>
<dbReference type="EMBL" id="AORV01000030">
    <property type="protein sequence ID" value="EMS72209.1"/>
    <property type="molecule type" value="Genomic_DNA"/>
</dbReference>
<dbReference type="RefSeq" id="WP_004625466.1">
    <property type="nucleotide sequence ID" value="NZ_AORV01000030.1"/>
</dbReference>
<evidence type="ECO:0000313" key="2">
    <source>
        <dbReference type="Proteomes" id="UP000014155"/>
    </source>
</evidence>
<dbReference type="Proteomes" id="UP000014155">
    <property type="component" value="Unassembled WGS sequence"/>
</dbReference>
<sequence>MLPLNNVDSPKVLEWWHLQPIESDGVASDKRKSFLDKDDVIYSKDKVVKGDDIVTFEEALKIVATKVNTDYNFWLKKKDIDPLFPALIIKIGKVLEGVK</sequence>
<dbReference type="STRING" id="1195236.CTER_1908"/>
<name>S0FSQ3_RUMCE</name>
<dbReference type="AlphaFoldDB" id="S0FSQ3"/>
<proteinExistence type="predicted"/>
<protein>
    <submittedName>
        <fullName evidence="1">Uncharacterized protein</fullName>
    </submittedName>
</protein>